<evidence type="ECO:0000256" key="1">
    <source>
        <dbReference type="ARBA" id="ARBA00022679"/>
    </source>
</evidence>
<feature type="region of interest" description="Disordered" evidence="3">
    <location>
        <begin position="1"/>
        <end position="58"/>
    </location>
</feature>
<proteinExistence type="predicted"/>
<dbReference type="Pfam" id="PF00179">
    <property type="entry name" value="UQ_con"/>
    <property type="match status" value="1"/>
</dbReference>
<name>A0A843W4Q8_COLES</name>
<evidence type="ECO:0000256" key="3">
    <source>
        <dbReference type="SAM" id="MobiDB-lite"/>
    </source>
</evidence>
<dbReference type="PANTHER" id="PTHR46116">
    <property type="entry name" value="(E3-INDEPENDENT) E2 UBIQUITIN-CONJUGATING ENZYME"/>
    <property type="match status" value="1"/>
</dbReference>
<sequence>MEAGGSSSQGFVPESEAQKEGVHVKGDHQTGDVQVGYNLEDVDVASGEGDGFNDFAGDGEALEAGARLVEEFESDTSGIGGEGLPPSGLQVITIRERPIGPIKQEVVAQVGPAGREHYLEQFDVVCGHSDHVYANYKPPDPEKPTKMSKLLSKLHITNSSSEKRPDTGPSPGWAKRIQQEWRSLEKDLPEGGIFVRVYEERLGLLRAAIVGPAGTPYHDGLFFFDICFPPNYPNVPPSRRWLAVVSPEVPLVWHPEKTHA</sequence>
<dbReference type="Gene3D" id="3.10.110.10">
    <property type="entry name" value="Ubiquitin Conjugating Enzyme"/>
    <property type="match status" value="1"/>
</dbReference>
<comment type="caution">
    <text evidence="5">The sequence shown here is derived from an EMBL/GenBank/DDBJ whole genome shotgun (WGS) entry which is preliminary data.</text>
</comment>
<dbReference type="PANTHER" id="PTHR46116:SF41">
    <property type="entry name" value="UBIQUITIN-CONJUGATING ENZYME E2 25-RELATED"/>
    <property type="match status" value="1"/>
</dbReference>
<feature type="compositionally biased region" description="Polar residues" evidence="3">
    <location>
        <begin position="1"/>
        <end position="10"/>
    </location>
</feature>
<dbReference type="Proteomes" id="UP000652761">
    <property type="component" value="Unassembled WGS sequence"/>
</dbReference>
<dbReference type="OrthoDB" id="47801at2759"/>
<dbReference type="GO" id="GO:0061631">
    <property type="term" value="F:ubiquitin conjugating enzyme activity"/>
    <property type="evidence" value="ECO:0007669"/>
    <property type="project" value="TreeGrafter"/>
</dbReference>
<dbReference type="InterPro" id="IPR016135">
    <property type="entry name" value="UBQ-conjugating_enzyme/RWD"/>
</dbReference>
<keyword evidence="2" id="KW-0833">Ubl conjugation pathway</keyword>
<evidence type="ECO:0000313" key="5">
    <source>
        <dbReference type="EMBL" id="MQM04269.1"/>
    </source>
</evidence>
<evidence type="ECO:0000256" key="2">
    <source>
        <dbReference type="ARBA" id="ARBA00022786"/>
    </source>
</evidence>
<organism evidence="5 6">
    <name type="scientific">Colocasia esculenta</name>
    <name type="common">Wild taro</name>
    <name type="synonym">Arum esculentum</name>
    <dbReference type="NCBI Taxonomy" id="4460"/>
    <lineage>
        <taxon>Eukaryota</taxon>
        <taxon>Viridiplantae</taxon>
        <taxon>Streptophyta</taxon>
        <taxon>Embryophyta</taxon>
        <taxon>Tracheophyta</taxon>
        <taxon>Spermatophyta</taxon>
        <taxon>Magnoliopsida</taxon>
        <taxon>Liliopsida</taxon>
        <taxon>Araceae</taxon>
        <taxon>Aroideae</taxon>
        <taxon>Colocasieae</taxon>
        <taxon>Colocasia</taxon>
    </lineage>
</organism>
<dbReference type="SUPFAM" id="SSF54495">
    <property type="entry name" value="UBC-like"/>
    <property type="match status" value="1"/>
</dbReference>
<evidence type="ECO:0000313" key="6">
    <source>
        <dbReference type="Proteomes" id="UP000652761"/>
    </source>
</evidence>
<keyword evidence="1" id="KW-0808">Transferase</keyword>
<accession>A0A843W4Q8</accession>
<feature type="domain" description="UBC core" evidence="4">
    <location>
        <begin position="172"/>
        <end position="260"/>
    </location>
</feature>
<reference evidence="5" key="1">
    <citation type="submission" date="2017-07" db="EMBL/GenBank/DDBJ databases">
        <title>Taro Niue Genome Assembly and Annotation.</title>
        <authorList>
            <person name="Atibalentja N."/>
            <person name="Keating K."/>
            <person name="Fields C.J."/>
        </authorList>
    </citation>
    <scope>NUCLEOTIDE SEQUENCE</scope>
    <source>
        <strain evidence="5">Niue_2</strain>
        <tissue evidence="5">Leaf</tissue>
    </source>
</reference>
<gene>
    <name evidence="5" type="ORF">Taro_037064</name>
</gene>
<dbReference type="PROSITE" id="PS50127">
    <property type="entry name" value="UBC_2"/>
    <property type="match status" value="1"/>
</dbReference>
<dbReference type="EMBL" id="NMUH01003183">
    <property type="protein sequence ID" value="MQM04269.1"/>
    <property type="molecule type" value="Genomic_DNA"/>
</dbReference>
<protein>
    <recommendedName>
        <fullName evidence="4">UBC core domain-containing protein</fullName>
    </recommendedName>
</protein>
<evidence type="ECO:0000259" key="4">
    <source>
        <dbReference type="PROSITE" id="PS50127"/>
    </source>
</evidence>
<dbReference type="InterPro" id="IPR000608">
    <property type="entry name" value="UBC"/>
</dbReference>
<keyword evidence="6" id="KW-1185">Reference proteome</keyword>
<dbReference type="AlphaFoldDB" id="A0A843W4Q8"/>
<feature type="compositionally biased region" description="Basic and acidic residues" evidence="3">
    <location>
        <begin position="16"/>
        <end position="30"/>
    </location>
</feature>